<dbReference type="EMBL" id="UINC01138284">
    <property type="protein sequence ID" value="SVD24138.1"/>
    <property type="molecule type" value="Genomic_DNA"/>
</dbReference>
<protein>
    <submittedName>
        <fullName evidence="1">Uncharacterized protein</fullName>
    </submittedName>
</protein>
<dbReference type="AlphaFoldDB" id="A0A382TRQ6"/>
<accession>A0A382TRQ6</accession>
<proteinExistence type="predicted"/>
<gene>
    <name evidence="1" type="ORF">METZ01_LOCUS376992</name>
</gene>
<sequence>MITGSPISAQRDVPAAMLSSDTIMVGDVFELRVRLPIPPGSVVYVPDSLPATFYMESFSTVLWEADPELDG</sequence>
<organism evidence="1">
    <name type="scientific">marine metagenome</name>
    <dbReference type="NCBI Taxonomy" id="408172"/>
    <lineage>
        <taxon>unclassified sequences</taxon>
        <taxon>metagenomes</taxon>
        <taxon>ecological metagenomes</taxon>
    </lineage>
</organism>
<reference evidence="1" key="1">
    <citation type="submission" date="2018-05" db="EMBL/GenBank/DDBJ databases">
        <authorList>
            <person name="Lanie J.A."/>
            <person name="Ng W.-L."/>
            <person name="Kazmierczak K.M."/>
            <person name="Andrzejewski T.M."/>
            <person name="Davidsen T.M."/>
            <person name="Wayne K.J."/>
            <person name="Tettelin H."/>
            <person name="Glass J.I."/>
            <person name="Rusch D."/>
            <person name="Podicherti R."/>
            <person name="Tsui H.-C.T."/>
            <person name="Winkler M.E."/>
        </authorList>
    </citation>
    <scope>NUCLEOTIDE SEQUENCE</scope>
</reference>
<evidence type="ECO:0000313" key="1">
    <source>
        <dbReference type="EMBL" id="SVD24138.1"/>
    </source>
</evidence>
<name>A0A382TRQ6_9ZZZZ</name>
<feature type="non-terminal residue" evidence="1">
    <location>
        <position position="71"/>
    </location>
</feature>